<dbReference type="FunFam" id="2.160.20.10:FF:000001">
    <property type="entry name" value="Pectinesterase"/>
    <property type="match status" value="1"/>
</dbReference>
<comment type="similarity">
    <text evidence="4">In the C-terminal section; belongs to the pectinesterase family.</text>
</comment>
<sequence>MEAKIKLFLMVMLWFSVLSVSAKSNITWWCNLMPYPQPCQRFVRQYLPRSEPNHRSEFRDMLVQLALRRAINAQSKVVQFGPFCENHLHRAVWDDCLKLHENTVYQLNRTLECLRTKRRRNCTDFDVQTWLSSALTNIQTCRLGSADFNLSDFVAPVAFSNLSMLISNSLAINGALLQAEKNNTQGFPSWFSWQEKRWLLQSSEVTKKANMVVAKDGSGHVRTIQEAIDAASHRVYGTRFIIYVKKGVYRENVEVGLNNSNIWLIGDGIKRTIITSCRSVGGGYTTYSSATAGVDGLGFVARGITFSNTAGPLNGQAVALRSASDLAVFYKCAFQGYQDTVFVQSQRQFFRECYIYGTVDFIFGNAAVVLQNCEIYVRKPLNGQPNVITAQGRYDPFQNTGISIHNSKILPAPDLKPVVGSFRTYLGRPWMQYSRTVILKTYIDSFVTPSGWLKWEKGDFALDTLFYAEYQNSGPGASTRFRVKWKGFHVIKSADVASRFTVGSLIGGQSFLPAIGVPFAYGL</sequence>
<dbReference type="NCBIfam" id="TIGR01614">
    <property type="entry name" value="PME_inhib"/>
    <property type="match status" value="1"/>
</dbReference>
<dbReference type="SMART" id="SM00856">
    <property type="entry name" value="PMEI"/>
    <property type="match status" value="1"/>
</dbReference>
<accession>A0AAV8S6M7</accession>
<comment type="caution">
    <text evidence="11">The sequence shown here is derived from an EMBL/GenBank/DDBJ whole genome shotgun (WGS) entry which is preliminary data.</text>
</comment>
<dbReference type="InterPro" id="IPR035513">
    <property type="entry name" value="Invertase/methylesterase_inhib"/>
</dbReference>
<comment type="catalytic activity">
    <reaction evidence="9">
        <text>[(1-&gt;4)-alpha-D-galacturonosyl methyl ester](n) + n H2O = [(1-&gt;4)-alpha-D-galacturonosyl](n) + n methanol + n H(+)</text>
        <dbReference type="Rhea" id="RHEA:22380"/>
        <dbReference type="Rhea" id="RHEA-COMP:14570"/>
        <dbReference type="Rhea" id="RHEA-COMP:14573"/>
        <dbReference type="ChEBI" id="CHEBI:15377"/>
        <dbReference type="ChEBI" id="CHEBI:15378"/>
        <dbReference type="ChEBI" id="CHEBI:17790"/>
        <dbReference type="ChEBI" id="CHEBI:140522"/>
        <dbReference type="ChEBI" id="CHEBI:140523"/>
        <dbReference type="EC" id="3.1.1.11"/>
    </reaction>
</comment>
<comment type="pathway">
    <text evidence="2 9">Glycan metabolism; pectin degradation; 2-dehydro-3-deoxy-D-gluconate from pectin: step 1/5.</text>
</comment>
<evidence type="ECO:0000259" key="10">
    <source>
        <dbReference type="SMART" id="SM00856"/>
    </source>
</evidence>
<evidence type="ECO:0000256" key="7">
    <source>
        <dbReference type="ARBA" id="ARBA00023085"/>
    </source>
</evidence>
<keyword evidence="7 9" id="KW-0063">Aspartyl esterase</keyword>
<evidence type="ECO:0000256" key="4">
    <source>
        <dbReference type="ARBA" id="ARBA00007786"/>
    </source>
</evidence>
<feature type="chain" id="PRO_5043109257" description="Pectinesterase" evidence="9">
    <location>
        <begin position="23"/>
        <end position="523"/>
    </location>
</feature>
<organism evidence="11 12">
    <name type="scientific">Erythroxylum novogranatense</name>
    <dbReference type="NCBI Taxonomy" id="1862640"/>
    <lineage>
        <taxon>Eukaryota</taxon>
        <taxon>Viridiplantae</taxon>
        <taxon>Streptophyta</taxon>
        <taxon>Embryophyta</taxon>
        <taxon>Tracheophyta</taxon>
        <taxon>Spermatophyta</taxon>
        <taxon>Magnoliopsida</taxon>
        <taxon>eudicotyledons</taxon>
        <taxon>Gunneridae</taxon>
        <taxon>Pentapetalae</taxon>
        <taxon>rosids</taxon>
        <taxon>fabids</taxon>
        <taxon>Malpighiales</taxon>
        <taxon>Erythroxylaceae</taxon>
        <taxon>Erythroxylum</taxon>
    </lineage>
</organism>
<dbReference type="SUPFAM" id="SSF101148">
    <property type="entry name" value="Plant invertase/pectin methylesterase inhibitor"/>
    <property type="match status" value="1"/>
</dbReference>
<dbReference type="GO" id="GO:0042545">
    <property type="term" value="P:cell wall modification"/>
    <property type="evidence" value="ECO:0007669"/>
    <property type="project" value="UniProtKB-UniRule"/>
</dbReference>
<comment type="subcellular location">
    <subcellularLocation>
        <location evidence="1">Secreted</location>
        <location evidence="1">Cell wall</location>
    </subcellularLocation>
</comment>
<keyword evidence="6 9" id="KW-0378">Hydrolase</keyword>
<reference evidence="11 12" key="1">
    <citation type="submission" date="2021-09" db="EMBL/GenBank/DDBJ databases">
        <title>Genomic insights and catalytic innovation underlie evolution of tropane alkaloids biosynthesis.</title>
        <authorList>
            <person name="Wang Y.-J."/>
            <person name="Tian T."/>
            <person name="Huang J.-P."/>
            <person name="Huang S.-X."/>
        </authorList>
    </citation>
    <scope>NUCLEOTIDE SEQUENCE [LARGE SCALE GENOMIC DNA]</scope>
    <source>
        <strain evidence="11">KIB-2018</strain>
        <tissue evidence="11">Leaf</tissue>
    </source>
</reference>
<dbReference type="InterPro" id="IPR033131">
    <property type="entry name" value="Pectinesterase_Asp_AS"/>
</dbReference>
<evidence type="ECO:0000313" key="11">
    <source>
        <dbReference type="EMBL" id="KAJ8747846.1"/>
    </source>
</evidence>
<feature type="domain" description="Pectinesterase inhibitor" evidence="10">
    <location>
        <begin position="21"/>
        <end position="172"/>
    </location>
</feature>
<dbReference type="InterPro" id="IPR006501">
    <property type="entry name" value="Pectinesterase_inhib_dom"/>
</dbReference>
<evidence type="ECO:0000256" key="1">
    <source>
        <dbReference type="ARBA" id="ARBA00004191"/>
    </source>
</evidence>
<dbReference type="Pfam" id="PF04043">
    <property type="entry name" value="PMEI"/>
    <property type="match status" value="1"/>
</dbReference>
<dbReference type="GO" id="GO:0030599">
    <property type="term" value="F:pectinesterase activity"/>
    <property type="evidence" value="ECO:0007669"/>
    <property type="project" value="UniProtKB-UniRule"/>
</dbReference>
<dbReference type="CDD" id="cd15798">
    <property type="entry name" value="PMEI-like_3"/>
    <property type="match status" value="1"/>
</dbReference>
<dbReference type="PROSITE" id="PS00503">
    <property type="entry name" value="PECTINESTERASE_2"/>
    <property type="match status" value="1"/>
</dbReference>
<dbReference type="InterPro" id="IPR012334">
    <property type="entry name" value="Pectin_lyas_fold"/>
</dbReference>
<gene>
    <name evidence="11" type="ORF">K2173_010055</name>
</gene>
<dbReference type="GO" id="GO:0045490">
    <property type="term" value="P:pectin catabolic process"/>
    <property type="evidence" value="ECO:0007669"/>
    <property type="project" value="UniProtKB-UniRule"/>
</dbReference>
<evidence type="ECO:0000256" key="9">
    <source>
        <dbReference type="RuleBase" id="RU000589"/>
    </source>
</evidence>
<evidence type="ECO:0000256" key="5">
    <source>
        <dbReference type="ARBA" id="ARBA00022512"/>
    </source>
</evidence>
<evidence type="ECO:0000256" key="2">
    <source>
        <dbReference type="ARBA" id="ARBA00005184"/>
    </source>
</evidence>
<dbReference type="EMBL" id="JAIWQS010000064">
    <property type="protein sequence ID" value="KAJ8747846.1"/>
    <property type="molecule type" value="Genomic_DNA"/>
</dbReference>
<dbReference type="SUPFAM" id="SSF51126">
    <property type="entry name" value="Pectin lyase-like"/>
    <property type="match status" value="1"/>
</dbReference>
<dbReference type="InterPro" id="IPR011050">
    <property type="entry name" value="Pectin_lyase_fold/virulence"/>
</dbReference>
<comment type="similarity">
    <text evidence="3">In the N-terminal section; belongs to the PMEI family.</text>
</comment>
<feature type="active site" evidence="8">
    <location>
        <position position="360"/>
    </location>
</feature>
<keyword evidence="5" id="KW-0134">Cell wall</keyword>
<dbReference type="Pfam" id="PF01095">
    <property type="entry name" value="Pectinesterase"/>
    <property type="match status" value="1"/>
</dbReference>
<dbReference type="Gene3D" id="2.160.20.10">
    <property type="entry name" value="Single-stranded right-handed beta-helix, Pectin lyase-like"/>
    <property type="match status" value="1"/>
</dbReference>
<evidence type="ECO:0000256" key="6">
    <source>
        <dbReference type="ARBA" id="ARBA00022801"/>
    </source>
</evidence>
<evidence type="ECO:0000313" key="12">
    <source>
        <dbReference type="Proteomes" id="UP001159364"/>
    </source>
</evidence>
<feature type="signal peptide" evidence="9">
    <location>
        <begin position="1"/>
        <end position="22"/>
    </location>
</feature>
<dbReference type="EC" id="3.1.1.11" evidence="9"/>
<protein>
    <recommendedName>
        <fullName evidence="9">Pectinesterase</fullName>
        <ecNumber evidence="9">3.1.1.11</ecNumber>
    </recommendedName>
</protein>
<evidence type="ECO:0000256" key="8">
    <source>
        <dbReference type="PROSITE-ProRule" id="PRU10040"/>
    </source>
</evidence>
<dbReference type="PANTHER" id="PTHR31707">
    <property type="entry name" value="PECTINESTERASE"/>
    <property type="match status" value="1"/>
</dbReference>
<keyword evidence="5" id="KW-0964">Secreted</keyword>
<dbReference type="Gene3D" id="1.20.140.40">
    <property type="entry name" value="Invertase/pectin methylesterase inhibitor family protein"/>
    <property type="match status" value="1"/>
</dbReference>
<evidence type="ECO:0000256" key="3">
    <source>
        <dbReference type="ARBA" id="ARBA00006027"/>
    </source>
</evidence>
<proteinExistence type="inferred from homology"/>
<dbReference type="GO" id="GO:0004857">
    <property type="term" value="F:enzyme inhibitor activity"/>
    <property type="evidence" value="ECO:0007669"/>
    <property type="project" value="InterPro"/>
</dbReference>
<dbReference type="AlphaFoldDB" id="A0AAV8S6M7"/>
<dbReference type="Proteomes" id="UP001159364">
    <property type="component" value="Unassembled WGS sequence"/>
</dbReference>
<keyword evidence="12" id="KW-1185">Reference proteome</keyword>
<name>A0AAV8S6M7_9ROSI</name>
<dbReference type="InterPro" id="IPR000070">
    <property type="entry name" value="Pectinesterase_cat"/>
</dbReference>
<keyword evidence="9" id="KW-0732">Signal</keyword>